<sequence length="85" mass="9440">MAGIRFPSRPRGRQRIVPLSMPSAHREGPACIPQTGPVRYPCMQGSTANGIFRLFTMQYHATSSANRPMKADLQLVQSQVQIDDI</sequence>
<dbReference type="AlphaFoldDB" id="A0A7J6JPS8"/>
<dbReference type="EMBL" id="ANPB02000001">
    <property type="protein sequence ID" value="KAF4491732.1"/>
    <property type="molecule type" value="Genomic_DNA"/>
</dbReference>
<evidence type="ECO:0000313" key="2">
    <source>
        <dbReference type="EMBL" id="KAF4491732.1"/>
    </source>
</evidence>
<keyword evidence="3" id="KW-1185">Reference proteome</keyword>
<feature type="region of interest" description="Disordered" evidence="1">
    <location>
        <begin position="1"/>
        <end position="32"/>
    </location>
</feature>
<reference evidence="2 3" key="2">
    <citation type="submission" date="2020-04" db="EMBL/GenBank/DDBJ databases">
        <title>Genome sequencing and assembly of multiple isolates from the Colletotrichum gloeosporioides species complex.</title>
        <authorList>
            <person name="Gan P."/>
            <person name="Shirasu K."/>
        </authorList>
    </citation>
    <scope>NUCLEOTIDE SEQUENCE [LARGE SCALE GENOMIC DNA]</scope>
    <source>
        <strain evidence="2 3">Nara gc5</strain>
    </source>
</reference>
<accession>A0A7J6JPS8</accession>
<evidence type="ECO:0000256" key="1">
    <source>
        <dbReference type="SAM" id="MobiDB-lite"/>
    </source>
</evidence>
<dbReference type="Proteomes" id="UP000011096">
    <property type="component" value="Unassembled WGS sequence"/>
</dbReference>
<proteinExistence type="predicted"/>
<comment type="caution">
    <text evidence="2">The sequence shown here is derived from an EMBL/GenBank/DDBJ whole genome shotgun (WGS) entry which is preliminary data.</text>
</comment>
<dbReference type="GeneID" id="90979579"/>
<reference evidence="2 3" key="1">
    <citation type="submission" date="2012-08" db="EMBL/GenBank/DDBJ databases">
        <authorList>
            <person name="Gan P.H.P."/>
            <person name="Ikeda K."/>
            <person name="Irieda H."/>
            <person name="Narusaka M."/>
            <person name="O'Connell R.J."/>
            <person name="Narusaka Y."/>
            <person name="Takano Y."/>
            <person name="Kubo Y."/>
            <person name="Shirasu K."/>
        </authorList>
    </citation>
    <scope>NUCLEOTIDE SEQUENCE [LARGE SCALE GENOMIC DNA]</scope>
    <source>
        <strain evidence="2 3">Nara gc5</strain>
    </source>
</reference>
<protein>
    <submittedName>
        <fullName evidence="2">Uncharacterized protein</fullName>
    </submittedName>
</protein>
<gene>
    <name evidence="2" type="ORF">CGGC5_v000605</name>
</gene>
<dbReference type="OrthoDB" id="10287691at2759"/>
<organism evidence="2 3">
    <name type="scientific">Colletotrichum fructicola (strain Nara gc5)</name>
    <name type="common">Anthracnose fungus</name>
    <name type="synonym">Colletotrichum gloeosporioides (strain Nara gc5)</name>
    <dbReference type="NCBI Taxonomy" id="1213859"/>
    <lineage>
        <taxon>Eukaryota</taxon>
        <taxon>Fungi</taxon>
        <taxon>Dikarya</taxon>
        <taxon>Ascomycota</taxon>
        <taxon>Pezizomycotina</taxon>
        <taxon>Sordariomycetes</taxon>
        <taxon>Hypocreomycetidae</taxon>
        <taxon>Glomerellales</taxon>
        <taxon>Glomerellaceae</taxon>
        <taxon>Colletotrichum</taxon>
        <taxon>Colletotrichum gloeosporioides species complex</taxon>
    </lineage>
</organism>
<name>A0A7J6JPS8_COLFN</name>
<evidence type="ECO:0000313" key="3">
    <source>
        <dbReference type="Proteomes" id="UP000011096"/>
    </source>
</evidence>
<dbReference type="RefSeq" id="XP_066009805.1">
    <property type="nucleotide sequence ID" value="XM_066150695.1"/>
</dbReference>
<dbReference type="InParanoid" id="A0A7J6JPS8"/>